<comment type="caution">
    <text evidence="8">The sequence shown here is derived from an EMBL/GenBank/DDBJ whole genome shotgun (WGS) entry which is preliminary data.</text>
</comment>
<dbReference type="AlphaFoldDB" id="A0AAP0ENY3"/>
<protein>
    <recommendedName>
        <fullName evidence="7">NAC domain-containing protein</fullName>
    </recommendedName>
</protein>
<dbReference type="Proteomes" id="UP001417504">
    <property type="component" value="Unassembled WGS sequence"/>
</dbReference>
<comment type="subcellular location">
    <subcellularLocation>
        <location evidence="1">Nucleus</location>
    </subcellularLocation>
</comment>
<evidence type="ECO:0000256" key="6">
    <source>
        <dbReference type="SAM" id="MobiDB-lite"/>
    </source>
</evidence>
<sequence length="341" mass="37599">MEDSLQPHKPLSMTTPLLPPGFQFHPTSQQIFSYYLYHKNKKNDHFVINNNNSTDPSIAQALSLIPDIDDLSNYDPSDLPQNMCFPYGRGGVKKHWYCFAGNAGGGARRKGKGGVWKRRDRGEEVLGGGEGGEGGAVLGVETTFLFYRRDCSSSSSSPSRLERTDWVLIEYALVHQSQDSFVLCRVFFEPQCENKAQEQVQNNCAEDSNAETHRISKDVPCKQHDGTREKIVTNAAGNNSQFPLRLAGGEPGNQIVGAPLEVDRFRVPMSAPQPPRLDQQPDGPKSGGIKGDDAVAENVSTDYPFPEDDYIELNDLIGPLPGILDTELCSIVMCSEGFKNM</sequence>
<keyword evidence="4" id="KW-0804">Transcription</keyword>
<dbReference type="PANTHER" id="PTHR31989">
    <property type="entry name" value="NAC DOMAIN-CONTAINING PROTEIN 82-RELATED"/>
    <property type="match status" value="1"/>
</dbReference>
<dbReference type="InterPro" id="IPR036093">
    <property type="entry name" value="NAC_dom_sf"/>
</dbReference>
<dbReference type="GO" id="GO:0006355">
    <property type="term" value="P:regulation of DNA-templated transcription"/>
    <property type="evidence" value="ECO:0007669"/>
    <property type="project" value="InterPro"/>
</dbReference>
<dbReference type="InterPro" id="IPR003441">
    <property type="entry name" value="NAC-dom"/>
</dbReference>
<evidence type="ECO:0000256" key="1">
    <source>
        <dbReference type="ARBA" id="ARBA00004123"/>
    </source>
</evidence>
<dbReference type="SUPFAM" id="SSF101941">
    <property type="entry name" value="NAC domain"/>
    <property type="match status" value="1"/>
</dbReference>
<evidence type="ECO:0000256" key="3">
    <source>
        <dbReference type="ARBA" id="ARBA00023125"/>
    </source>
</evidence>
<evidence type="ECO:0000256" key="4">
    <source>
        <dbReference type="ARBA" id="ARBA00023163"/>
    </source>
</evidence>
<dbReference type="GO" id="GO:0005634">
    <property type="term" value="C:nucleus"/>
    <property type="evidence" value="ECO:0007669"/>
    <property type="project" value="UniProtKB-SubCell"/>
</dbReference>
<reference evidence="8 9" key="1">
    <citation type="submission" date="2024-01" db="EMBL/GenBank/DDBJ databases">
        <title>Genome assemblies of Stephania.</title>
        <authorList>
            <person name="Yang L."/>
        </authorList>
    </citation>
    <scope>NUCLEOTIDE SEQUENCE [LARGE SCALE GENOMIC DNA]</scope>
    <source>
        <strain evidence="8">QJT</strain>
        <tissue evidence="8">Leaf</tissue>
    </source>
</reference>
<keyword evidence="2" id="KW-0805">Transcription regulation</keyword>
<evidence type="ECO:0000259" key="7">
    <source>
        <dbReference type="PROSITE" id="PS51005"/>
    </source>
</evidence>
<feature type="region of interest" description="Disordered" evidence="6">
    <location>
        <begin position="269"/>
        <end position="293"/>
    </location>
</feature>
<evidence type="ECO:0000313" key="9">
    <source>
        <dbReference type="Proteomes" id="UP001417504"/>
    </source>
</evidence>
<dbReference type="EMBL" id="JBBNAE010000009">
    <property type="protein sequence ID" value="KAK9096966.1"/>
    <property type="molecule type" value="Genomic_DNA"/>
</dbReference>
<evidence type="ECO:0000256" key="2">
    <source>
        <dbReference type="ARBA" id="ARBA00023015"/>
    </source>
</evidence>
<organism evidence="8 9">
    <name type="scientific">Stephania japonica</name>
    <dbReference type="NCBI Taxonomy" id="461633"/>
    <lineage>
        <taxon>Eukaryota</taxon>
        <taxon>Viridiplantae</taxon>
        <taxon>Streptophyta</taxon>
        <taxon>Embryophyta</taxon>
        <taxon>Tracheophyta</taxon>
        <taxon>Spermatophyta</taxon>
        <taxon>Magnoliopsida</taxon>
        <taxon>Ranunculales</taxon>
        <taxon>Menispermaceae</taxon>
        <taxon>Menispermoideae</taxon>
        <taxon>Cissampelideae</taxon>
        <taxon>Stephania</taxon>
    </lineage>
</organism>
<proteinExistence type="predicted"/>
<keyword evidence="3" id="KW-0238">DNA-binding</keyword>
<keyword evidence="9" id="KW-1185">Reference proteome</keyword>
<evidence type="ECO:0000256" key="5">
    <source>
        <dbReference type="ARBA" id="ARBA00023242"/>
    </source>
</evidence>
<dbReference type="PROSITE" id="PS51005">
    <property type="entry name" value="NAC"/>
    <property type="match status" value="1"/>
</dbReference>
<dbReference type="GO" id="GO:0003677">
    <property type="term" value="F:DNA binding"/>
    <property type="evidence" value="ECO:0007669"/>
    <property type="project" value="UniProtKB-KW"/>
</dbReference>
<keyword evidence="5" id="KW-0539">Nucleus</keyword>
<feature type="domain" description="NAC" evidence="7">
    <location>
        <begin position="18"/>
        <end position="189"/>
    </location>
</feature>
<evidence type="ECO:0000313" key="8">
    <source>
        <dbReference type="EMBL" id="KAK9096966.1"/>
    </source>
</evidence>
<dbReference type="Pfam" id="PF02365">
    <property type="entry name" value="NAM"/>
    <property type="match status" value="1"/>
</dbReference>
<gene>
    <name evidence="8" type="ORF">Sjap_022463</name>
</gene>
<name>A0AAP0ENY3_9MAGN</name>
<dbReference type="Gene3D" id="2.170.150.80">
    <property type="entry name" value="NAC domain"/>
    <property type="match status" value="1"/>
</dbReference>
<accession>A0AAP0ENY3</accession>